<dbReference type="OrthoDB" id="432299at2759"/>
<dbReference type="SUPFAM" id="SSF55856">
    <property type="entry name" value="Cytochrome b5-like heme/steroid binding domain"/>
    <property type="match status" value="1"/>
</dbReference>
<dbReference type="GO" id="GO:0004128">
    <property type="term" value="F:cytochrome-b5 reductase activity, acting on NAD(P)H"/>
    <property type="evidence" value="ECO:0007669"/>
    <property type="project" value="TreeGrafter"/>
</dbReference>
<evidence type="ECO:0000256" key="1">
    <source>
        <dbReference type="ARBA" id="ARBA00022617"/>
    </source>
</evidence>
<evidence type="ECO:0000256" key="4">
    <source>
        <dbReference type="SAM" id="MobiDB-lite"/>
    </source>
</evidence>
<evidence type="ECO:0000256" key="2">
    <source>
        <dbReference type="ARBA" id="ARBA00022723"/>
    </source>
</evidence>
<feature type="region of interest" description="Disordered" evidence="4">
    <location>
        <begin position="1"/>
        <end position="42"/>
    </location>
</feature>
<dbReference type="Gene3D" id="3.10.120.10">
    <property type="entry name" value="Cytochrome b5-like heme/steroid binding domain"/>
    <property type="match status" value="1"/>
</dbReference>
<keyword evidence="7" id="KW-1185">Reference proteome</keyword>
<evidence type="ECO:0000259" key="5">
    <source>
        <dbReference type="PROSITE" id="PS50255"/>
    </source>
</evidence>
<feature type="domain" description="Cytochrome b5 heme-binding" evidence="5">
    <location>
        <begin position="55"/>
        <end position="131"/>
    </location>
</feature>
<organism evidence="6 7">
    <name type="scientific">Blyttiomyces helicus</name>
    <dbReference type="NCBI Taxonomy" id="388810"/>
    <lineage>
        <taxon>Eukaryota</taxon>
        <taxon>Fungi</taxon>
        <taxon>Fungi incertae sedis</taxon>
        <taxon>Chytridiomycota</taxon>
        <taxon>Chytridiomycota incertae sedis</taxon>
        <taxon>Chytridiomycetes</taxon>
        <taxon>Chytridiomycetes incertae sedis</taxon>
        <taxon>Blyttiomyces</taxon>
    </lineage>
</organism>
<dbReference type="Proteomes" id="UP000269721">
    <property type="component" value="Unassembled WGS sequence"/>
</dbReference>
<protein>
    <submittedName>
        <fullName evidence="6">Cytochrome b5-like heme/steroid binding domain-containing protein</fullName>
    </submittedName>
</protein>
<dbReference type="FunFam" id="3.10.120.10:FF:000001">
    <property type="entry name" value="Cytochrome b5 reductase 4"/>
    <property type="match status" value="1"/>
</dbReference>
<keyword evidence="2" id="KW-0479">Metal-binding</keyword>
<dbReference type="Pfam" id="PF00173">
    <property type="entry name" value="Cyt-b5"/>
    <property type="match status" value="1"/>
</dbReference>
<dbReference type="GO" id="GO:0005737">
    <property type="term" value="C:cytoplasm"/>
    <property type="evidence" value="ECO:0007669"/>
    <property type="project" value="TreeGrafter"/>
</dbReference>
<evidence type="ECO:0000313" key="7">
    <source>
        <dbReference type="Proteomes" id="UP000269721"/>
    </source>
</evidence>
<evidence type="ECO:0000256" key="3">
    <source>
        <dbReference type="ARBA" id="ARBA00023004"/>
    </source>
</evidence>
<dbReference type="InterPro" id="IPR051872">
    <property type="entry name" value="Cytochrome_b5/Flavoprotein_Rdt"/>
</dbReference>
<dbReference type="AlphaFoldDB" id="A0A4P9VZ40"/>
<dbReference type="InterPro" id="IPR036400">
    <property type="entry name" value="Cyt_B5-like_heme/steroid_sf"/>
</dbReference>
<sequence>MLGGPQRASGPARLGAPTTAPGLPRKKVPLAPGHSPLDWAKLKSSGKDLRGVSRPGRLTLEDLAAHNTREDVWMAIQGRVYNVTHYSPFHPGGVGQVMRGAGKDATEMFLKIHPWVNVEMMLDECFVGFLVRERPDGV</sequence>
<keyword evidence="1" id="KW-0349">Heme</keyword>
<dbReference type="PANTHER" id="PTHR46237">
    <property type="entry name" value="CYTOCHROME B5 REDUCTASE 4 FAMILY MEMBER"/>
    <property type="match status" value="1"/>
</dbReference>
<proteinExistence type="predicted"/>
<dbReference type="InterPro" id="IPR001199">
    <property type="entry name" value="Cyt_B5-like_heme/steroid-bd"/>
</dbReference>
<dbReference type="PROSITE" id="PS50255">
    <property type="entry name" value="CYTOCHROME_B5_2"/>
    <property type="match status" value="1"/>
</dbReference>
<dbReference type="GO" id="GO:0046872">
    <property type="term" value="F:metal ion binding"/>
    <property type="evidence" value="ECO:0007669"/>
    <property type="project" value="UniProtKB-KW"/>
</dbReference>
<dbReference type="GO" id="GO:0020037">
    <property type="term" value="F:heme binding"/>
    <property type="evidence" value="ECO:0007669"/>
    <property type="project" value="TreeGrafter"/>
</dbReference>
<accession>A0A4P9VZ40</accession>
<dbReference type="EMBL" id="ML000564">
    <property type="protein sequence ID" value="RKO84043.1"/>
    <property type="molecule type" value="Genomic_DNA"/>
</dbReference>
<evidence type="ECO:0000313" key="6">
    <source>
        <dbReference type="EMBL" id="RKO84043.1"/>
    </source>
</evidence>
<gene>
    <name evidence="6" type="ORF">BDK51DRAFT_15977</name>
</gene>
<dbReference type="PANTHER" id="PTHR46237:SF1">
    <property type="entry name" value="CYTOCHROME B5 REDUCTASE 4"/>
    <property type="match status" value="1"/>
</dbReference>
<name>A0A4P9VZ40_9FUNG</name>
<dbReference type="PRINTS" id="PR00363">
    <property type="entry name" value="CYTOCHROMEB5"/>
</dbReference>
<keyword evidence="3" id="KW-0408">Iron</keyword>
<reference evidence="7" key="1">
    <citation type="journal article" date="2018" name="Nat. Microbiol.">
        <title>Leveraging single-cell genomics to expand the fungal tree of life.</title>
        <authorList>
            <person name="Ahrendt S.R."/>
            <person name="Quandt C.A."/>
            <person name="Ciobanu D."/>
            <person name="Clum A."/>
            <person name="Salamov A."/>
            <person name="Andreopoulos B."/>
            <person name="Cheng J.F."/>
            <person name="Woyke T."/>
            <person name="Pelin A."/>
            <person name="Henrissat B."/>
            <person name="Reynolds N.K."/>
            <person name="Benny G.L."/>
            <person name="Smith M.E."/>
            <person name="James T.Y."/>
            <person name="Grigoriev I.V."/>
        </authorList>
    </citation>
    <scope>NUCLEOTIDE SEQUENCE [LARGE SCALE GENOMIC DNA]</scope>
</reference>
<dbReference type="SMART" id="SM01117">
    <property type="entry name" value="Cyt-b5"/>
    <property type="match status" value="1"/>
</dbReference>